<reference evidence="2 3" key="1">
    <citation type="submission" date="2018-08" db="EMBL/GenBank/DDBJ databases">
        <title>Pseudooceanicola sediminis CY03 in the family Rhodobacteracea.</title>
        <authorList>
            <person name="Zhang Y.-J."/>
        </authorList>
    </citation>
    <scope>NUCLEOTIDE SEQUENCE [LARGE SCALE GENOMIC DNA]</scope>
    <source>
        <strain evidence="2 3">CY03</strain>
    </source>
</reference>
<dbReference type="Pfam" id="PF00293">
    <property type="entry name" value="NUDIX"/>
    <property type="match status" value="1"/>
</dbReference>
<comment type="caution">
    <text evidence="2">The sequence shown here is derived from an EMBL/GenBank/DDBJ whole genome shotgun (WGS) entry which is preliminary data.</text>
</comment>
<dbReference type="RefSeq" id="WP_119400279.1">
    <property type="nucleotide sequence ID" value="NZ_QWJJ01000016.1"/>
</dbReference>
<dbReference type="InterPro" id="IPR000086">
    <property type="entry name" value="NUDIX_hydrolase_dom"/>
</dbReference>
<evidence type="ECO:0000313" key="3">
    <source>
        <dbReference type="Proteomes" id="UP000265848"/>
    </source>
</evidence>
<evidence type="ECO:0000259" key="1">
    <source>
        <dbReference type="PROSITE" id="PS51462"/>
    </source>
</evidence>
<dbReference type="Gene3D" id="3.90.79.10">
    <property type="entry name" value="Nucleoside Triphosphate Pyrophosphohydrolase"/>
    <property type="match status" value="1"/>
</dbReference>
<dbReference type="EMBL" id="QWJJ01000016">
    <property type="protein sequence ID" value="RII37576.1"/>
    <property type="molecule type" value="Genomic_DNA"/>
</dbReference>
<dbReference type="OrthoDB" id="289720at2"/>
<dbReference type="AlphaFoldDB" id="A0A399J3P9"/>
<proteinExistence type="predicted"/>
<name>A0A399J3P9_9RHOB</name>
<dbReference type="Proteomes" id="UP000265848">
    <property type="component" value="Unassembled WGS sequence"/>
</dbReference>
<dbReference type="PROSITE" id="PS51462">
    <property type="entry name" value="NUDIX"/>
    <property type="match status" value="1"/>
</dbReference>
<dbReference type="SUPFAM" id="SSF55811">
    <property type="entry name" value="Nudix"/>
    <property type="match status" value="1"/>
</dbReference>
<keyword evidence="3" id="KW-1185">Reference proteome</keyword>
<gene>
    <name evidence="2" type="ORF">DL237_16990</name>
</gene>
<dbReference type="InterPro" id="IPR015797">
    <property type="entry name" value="NUDIX_hydrolase-like_dom_sf"/>
</dbReference>
<accession>A0A399J3P9</accession>
<protein>
    <submittedName>
        <fullName evidence="2">NUDIX domain-containing protein</fullName>
    </submittedName>
</protein>
<dbReference type="GO" id="GO:0003824">
    <property type="term" value="F:catalytic activity"/>
    <property type="evidence" value="ECO:0007669"/>
    <property type="project" value="UniProtKB-ARBA"/>
</dbReference>
<organism evidence="2 3">
    <name type="scientific">Pseudooceanicola sediminis</name>
    <dbReference type="NCBI Taxonomy" id="2211117"/>
    <lineage>
        <taxon>Bacteria</taxon>
        <taxon>Pseudomonadati</taxon>
        <taxon>Pseudomonadota</taxon>
        <taxon>Alphaproteobacteria</taxon>
        <taxon>Rhodobacterales</taxon>
        <taxon>Paracoccaceae</taxon>
        <taxon>Pseudooceanicola</taxon>
    </lineage>
</organism>
<feature type="domain" description="Nudix hydrolase" evidence="1">
    <location>
        <begin position="14"/>
        <end position="142"/>
    </location>
</feature>
<evidence type="ECO:0000313" key="2">
    <source>
        <dbReference type="EMBL" id="RII37576.1"/>
    </source>
</evidence>
<sequence>MDRQTDISPGAFDRARDVYGAKLLILFGTRMPVILRDNRSDIPDPNKLDLPGGGREAGESAVECVLRETREELSLGLAPRDLHYGRAYRNGAGREVWFFAAHLDYARLDEIALGDEGQSWHLMQMAEYLSHASGIVAFQDRLADYLAWAGARVPPR</sequence>